<protein>
    <submittedName>
        <fullName evidence="1">Lytic polysaccharide monooxygenase</fullName>
    </submittedName>
</protein>
<dbReference type="HOGENOM" id="CLU_2924210_0_0_1"/>
<reference evidence="1 2" key="1">
    <citation type="submission" date="2014-06" db="EMBL/GenBank/DDBJ databases">
        <title>Evolutionary Origins and Diversification of the Mycorrhizal Mutualists.</title>
        <authorList>
            <consortium name="DOE Joint Genome Institute"/>
            <consortium name="Mycorrhizal Genomics Consortium"/>
            <person name="Kohler A."/>
            <person name="Kuo A."/>
            <person name="Nagy L.G."/>
            <person name="Floudas D."/>
            <person name="Copeland A."/>
            <person name="Barry K.W."/>
            <person name="Cichocki N."/>
            <person name="Veneault-Fourrey C."/>
            <person name="LaButti K."/>
            <person name="Lindquist E.A."/>
            <person name="Lipzen A."/>
            <person name="Lundell T."/>
            <person name="Morin E."/>
            <person name="Murat C."/>
            <person name="Riley R."/>
            <person name="Ohm R."/>
            <person name="Sun H."/>
            <person name="Tunlid A."/>
            <person name="Henrissat B."/>
            <person name="Grigoriev I.V."/>
            <person name="Hibbett D.S."/>
            <person name="Martin F."/>
        </authorList>
    </citation>
    <scope>NUCLEOTIDE SEQUENCE [LARGE SCALE GENOMIC DNA]</scope>
    <source>
        <strain evidence="1 2">SS14</strain>
    </source>
</reference>
<evidence type="ECO:0000313" key="2">
    <source>
        <dbReference type="Proteomes" id="UP000054279"/>
    </source>
</evidence>
<sequence length="61" mass="6487">MGGGRAPGNVADWNDSGDVWFKVHEVPAITNGGSSLSFPAQGIDRVTSFRRTFLMDSTSSV</sequence>
<name>A0A0C9VUR8_SPHS4</name>
<organism evidence="1 2">
    <name type="scientific">Sphaerobolus stellatus (strain SS14)</name>
    <dbReference type="NCBI Taxonomy" id="990650"/>
    <lineage>
        <taxon>Eukaryota</taxon>
        <taxon>Fungi</taxon>
        <taxon>Dikarya</taxon>
        <taxon>Basidiomycota</taxon>
        <taxon>Agaricomycotina</taxon>
        <taxon>Agaricomycetes</taxon>
        <taxon>Phallomycetidae</taxon>
        <taxon>Geastrales</taxon>
        <taxon>Sphaerobolaceae</taxon>
        <taxon>Sphaerobolus</taxon>
    </lineage>
</organism>
<dbReference type="EMBL" id="KN837106">
    <property type="protein sequence ID" value="KIJ46719.1"/>
    <property type="molecule type" value="Genomic_DNA"/>
</dbReference>
<keyword evidence="1" id="KW-0560">Oxidoreductase</keyword>
<dbReference type="GO" id="GO:0004497">
    <property type="term" value="F:monooxygenase activity"/>
    <property type="evidence" value="ECO:0007669"/>
    <property type="project" value="UniProtKB-KW"/>
</dbReference>
<accession>A0A0C9VUR8</accession>
<proteinExistence type="predicted"/>
<dbReference type="OrthoDB" id="3496539at2759"/>
<keyword evidence="1" id="KW-0503">Monooxygenase</keyword>
<dbReference type="AlphaFoldDB" id="A0A0C9VUR8"/>
<keyword evidence="2" id="KW-1185">Reference proteome</keyword>
<gene>
    <name evidence="1" type="ORF">M422DRAFT_29203</name>
</gene>
<evidence type="ECO:0000313" key="1">
    <source>
        <dbReference type="EMBL" id="KIJ46719.1"/>
    </source>
</evidence>
<dbReference type="Proteomes" id="UP000054279">
    <property type="component" value="Unassembled WGS sequence"/>
</dbReference>